<dbReference type="Proteomes" id="UP001597180">
    <property type="component" value="Unassembled WGS sequence"/>
</dbReference>
<sequence>MDYQGIRFHNVVELERKELLPGLRLQRFPKQVRHALSENGRTKAVQSNGCELRFVTDAKHVRVTLASLETNGRVLVFRGDFFHSSHTLQAGIAHTIHLEIPERFADVEPDSLHNRAFSSKVWRVFCERFNAVFYEVDAFGHEVRPPDRDEVPRLTYLAYGSSITQGAGALSHYNGYVQQAARRLEVDVLNLGLSGSCHCEREVADHIAERSDWDFAFLEIGVNMMSSVPAEEFSRRASYLLDGIIAKHPDKPVFLTTIYPNRASFYKDQSHAAADNMRKYNDILRAYAAFKNHNRLYLLEGSDIMTDFTSLTSDLTHPSDYGHITMGERLAESMRSVVERLRENKQHEEASI</sequence>
<keyword evidence="2" id="KW-0378">Hydrolase</keyword>
<dbReference type="Gene3D" id="3.40.50.1110">
    <property type="entry name" value="SGNH hydrolase"/>
    <property type="match status" value="1"/>
</dbReference>
<dbReference type="InterPro" id="IPR051532">
    <property type="entry name" value="Ester_Hydrolysis_Enzymes"/>
</dbReference>
<protein>
    <submittedName>
        <fullName evidence="2">SGNH/GDSL hydrolase family protein</fullName>
    </submittedName>
</protein>
<feature type="domain" description="SGNH hydrolase-type esterase" evidence="1">
    <location>
        <begin position="158"/>
        <end position="328"/>
    </location>
</feature>
<dbReference type="GO" id="GO:0016787">
    <property type="term" value="F:hydrolase activity"/>
    <property type="evidence" value="ECO:0007669"/>
    <property type="project" value="UniProtKB-KW"/>
</dbReference>
<dbReference type="InterPro" id="IPR036514">
    <property type="entry name" value="SGNH_hydro_sf"/>
</dbReference>
<organism evidence="2 3">
    <name type="scientific">Paenibacillus vulneris</name>
    <dbReference type="NCBI Taxonomy" id="1133364"/>
    <lineage>
        <taxon>Bacteria</taxon>
        <taxon>Bacillati</taxon>
        <taxon>Bacillota</taxon>
        <taxon>Bacilli</taxon>
        <taxon>Bacillales</taxon>
        <taxon>Paenibacillaceae</taxon>
        <taxon>Paenibacillus</taxon>
    </lineage>
</organism>
<dbReference type="Pfam" id="PF14606">
    <property type="entry name" value="Lipase_GDSL_3"/>
    <property type="match status" value="1"/>
</dbReference>
<proteinExistence type="predicted"/>
<evidence type="ECO:0000313" key="3">
    <source>
        <dbReference type="Proteomes" id="UP001597180"/>
    </source>
</evidence>
<keyword evidence="3" id="KW-1185">Reference proteome</keyword>
<comment type="caution">
    <text evidence="2">The sequence shown here is derived from an EMBL/GenBank/DDBJ whole genome shotgun (WGS) entry which is preliminary data.</text>
</comment>
<accession>A0ABW3UVQ3</accession>
<dbReference type="PANTHER" id="PTHR30383:SF5">
    <property type="entry name" value="SGNH HYDROLASE-TYPE ESTERASE DOMAIN-CONTAINING PROTEIN"/>
    <property type="match status" value="1"/>
</dbReference>
<dbReference type="Gene3D" id="2.60.120.260">
    <property type="entry name" value="Galactose-binding domain-like"/>
    <property type="match status" value="1"/>
</dbReference>
<evidence type="ECO:0000313" key="2">
    <source>
        <dbReference type="EMBL" id="MFD1223560.1"/>
    </source>
</evidence>
<dbReference type="PANTHER" id="PTHR30383">
    <property type="entry name" value="THIOESTERASE 1/PROTEASE 1/LYSOPHOSPHOLIPASE L1"/>
    <property type="match status" value="1"/>
</dbReference>
<gene>
    <name evidence="2" type="ORF">ACFQ4B_25905</name>
</gene>
<evidence type="ECO:0000259" key="1">
    <source>
        <dbReference type="Pfam" id="PF14606"/>
    </source>
</evidence>
<dbReference type="InterPro" id="IPR013830">
    <property type="entry name" value="SGNH_hydro"/>
</dbReference>
<dbReference type="RefSeq" id="WP_345590760.1">
    <property type="nucleotide sequence ID" value="NZ_BAABJG010000024.1"/>
</dbReference>
<reference evidence="3" key="1">
    <citation type="journal article" date="2019" name="Int. J. Syst. Evol. Microbiol.">
        <title>The Global Catalogue of Microorganisms (GCM) 10K type strain sequencing project: providing services to taxonomists for standard genome sequencing and annotation.</title>
        <authorList>
            <consortium name="The Broad Institute Genomics Platform"/>
            <consortium name="The Broad Institute Genome Sequencing Center for Infectious Disease"/>
            <person name="Wu L."/>
            <person name="Ma J."/>
        </authorList>
    </citation>
    <scope>NUCLEOTIDE SEQUENCE [LARGE SCALE GENOMIC DNA]</scope>
    <source>
        <strain evidence="3">CCUG 53270</strain>
    </source>
</reference>
<name>A0ABW3UVQ3_9BACL</name>
<dbReference type="SUPFAM" id="SSF52266">
    <property type="entry name" value="SGNH hydrolase"/>
    <property type="match status" value="1"/>
</dbReference>
<dbReference type="EMBL" id="JBHTLU010000035">
    <property type="protein sequence ID" value="MFD1223560.1"/>
    <property type="molecule type" value="Genomic_DNA"/>
</dbReference>